<dbReference type="Proteomes" id="UP000016933">
    <property type="component" value="Unassembled WGS sequence"/>
</dbReference>
<gene>
    <name evidence="4" type="ORF">DOTSEDRAFT_135662</name>
</gene>
<dbReference type="eggNOG" id="ENOG502S56Q">
    <property type="taxonomic scope" value="Eukaryota"/>
</dbReference>
<dbReference type="PANTHER" id="PTHR40633:SF1">
    <property type="entry name" value="GPI ANCHORED SERINE-THREONINE RICH PROTEIN (AFU_ORTHOLOGUE AFUA_1G03630)"/>
    <property type="match status" value="1"/>
</dbReference>
<evidence type="ECO:0000259" key="3">
    <source>
        <dbReference type="Pfam" id="PF10342"/>
    </source>
</evidence>
<dbReference type="PANTHER" id="PTHR40633">
    <property type="entry name" value="MATRIX PROTEIN, PUTATIVE (AFU_ORTHOLOGUE AFUA_8G05410)-RELATED"/>
    <property type="match status" value="1"/>
</dbReference>
<dbReference type="EMBL" id="KB446542">
    <property type="protein sequence ID" value="EME41469.1"/>
    <property type="molecule type" value="Genomic_DNA"/>
</dbReference>
<reference evidence="4 5" key="2">
    <citation type="journal article" date="2012" name="PLoS Pathog.">
        <title>Diverse lifestyles and strategies of plant pathogenesis encoded in the genomes of eighteen Dothideomycetes fungi.</title>
        <authorList>
            <person name="Ohm R.A."/>
            <person name="Feau N."/>
            <person name="Henrissat B."/>
            <person name="Schoch C.L."/>
            <person name="Horwitz B.A."/>
            <person name="Barry K.W."/>
            <person name="Condon B.J."/>
            <person name="Copeland A.C."/>
            <person name="Dhillon B."/>
            <person name="Glaser F."/>
            <person name="Hesse C.N."/>
            <person name="Kosti I."/>
            <person name="LaButti K."/>
            <person name="Lindquist E.A."/>
            <person name="Lucas S."/>
            <person name="Salamov A.A."/>
            <person name="Bradshaw R.E."/>
            <person name="Ciuffetti L."/>
            <person name="Hamelin R.C."/>
            <person name="Kema G.H.J."/>
            <person name="Lawrence C."/>
            <person name="Scott J.A."/>
            <person name="Spatafora J.W."/>
            <person name="Turgeon B.G."/>
            <person name="de Wit P.J.G.M."/>
            <person name="Zhong S."/>
            <person name="Goodwin S.B."/>
            <person name="Grigoriev I.V."/>
        </authorList>
    </citation>
    <scope>NUCLEOTIDE SEQUENCE [LARGE SCALE GENOMIC DNA]</scope>
    <source>
        <strain evidence="5">NZE10 / CBS 128990</strain>
    </source>
</reference>
<dbReference type="HOGENOM" id="CLU_1777393_0_0_1"/>
<dbReference type="AlphaFoldDB" id="N1PH54"/>
<feature type="signal peptide" evidence="2">
    <location>
        <begin position="1"/>
        <end position="19"/>
    </location>
</feature>
<dbReference type="OrthoDB" id="4094614at2759"/>
<accession>N1PH54</accession>
<keyword evidence="5" id="KW-1185">Reference proteome</keyword>
<dbReference type="Pfam" id="PF10342">
    <property type="entry name" value="Kre9_KNH"/>
    <property type="match status" value="1"/>
</dbReference>
<dbReference type="InterPro" id="IPR018466">
    <property type="entry name" value="Kre9/Knh1-like_N"/>
</dbReference>
<protein>
    <recommendedName>
        <fullName evidence="3">Yeast cell wall synthesis Kre9/Knh1-like N-terminal domain-containing protein</fullName>
    </recommendedName>
</protein>
<evidence type="ECO:0000256" key="1">
    <source>
        <dbReference type="ARBA" id="ARBA00022729"/>
    </source>
</evidence>
<keyword evidence="1 2" id="KW-0732">Signal</keyword>
<name>N1PH54_DOTSN</name>
<reference evidence="5" key="1">
    <citation type="journal article" date="2012" name="PLoS Genet.">
        <title>The genomes of the fungal plant pathogens Cladosporium fulvum and Dothistroma septosporum reveal adaptation to different hosts and lifestyles but also signatures of common ancestry.</title>
        <authorList>
            <person name="de Wit P.J.G.M."/>
            <person name="van der Burgt A."/>
            <person name="Oekmen B."/>
            <person name="Stergiopoulos I."/>
            <person name="Abd-Elsalam K.A."/>
            <person name="Aerts A.L."/>
            <person name="Bahkali A.H."/>
            <person name="Beenen H.G."/>
            <person name="Chettri P."/>
            <person name="Cox M.P."/>
            <person name="Datema E."/>
            <person name="de Vries R.P."/>
            <person name="Dhillon B."/>
            <person name="Ganley A.R."/>
            <person name="Griffiths S.A."/>
            <person name="Guo Y."/>
            <person name="Hamelin R.C."/>
            <person name="Henrissat B."/>
            <person name="Kabir M.S."/>
            <person name="Jashni M.K."/>
            <person name="Kema G."/>
            <person name="Klaubauf S."/>
            <person name="Lapidus A."/>
            <person name="Levasseur A."/>
            <person name="Lindquist E."/>
            <person name="Mehrabi R."/>
            <person name="Ohm R.A."/>
            <person name="Owen T.J."/>
            <person name="Salamov A."/>
            <person name="Schwelm A."/>
            <person name="Schijlen E."/>
            <person name="Sun H."/>
            <person name="van den Burg H.A."/>
            <person name="van Ham R.C.H.J."/>
            <person name="Zhang S."/>
            <person name="Goodwin S.B."/>
            <person name="Grigoriev I.V."/>
            <person name="Collemare J."/>
            <person name="Bradshaw R.E."/>
        </authorList>
    </citation>
    <scope>NUCLEOTIDE SEQUENCE [LARGE SCALE GENOMIC DNA]</scope>
    <source>
        <strain evidence="5">NZE10 / CBS 128990</strain>
    </source>
</reference>
<sequence>MLFTNIFTTATLFLGLTSAYHQPVQPPSWGALTRPDTAHPVTKGQPYRITWDYKAPTKTVSLVLCRGPSNNCVSDPEPIECGKSVDAKQGYLDWTPACFLPPGQANTNSGYGMLVIDDETGEFQYSMQFTLLANPAVCASKQNFVA</sequence>
<evidence type="ECO:0000313" key="5">
    <source>
        <dbReference type="Proteomes" id="UP000016933"/>
    </source>
</evidence>
<dbReference type="InterPro" id="IPR052982">
    <property type="entry name" value="SRP1/TIP1-like"/>
</dbReference>
<proteinExistence type="predicted"/>
<evidence type="ECO:0000256" key="2">
    <source>
        <dbReference type="SAM" id="SignalP"/>
    </source>
</evidence>
<organism evidence="4 5">
    <name type="scientific">Dothistroma septosporum (strain NZE10 / CBS 128990)</name>
    <name type="common">Red band needle blight fungus</name>
    <name type="synonym">Mycosphaerella pini</name>
    <dbReference type="NCBI Taxonomy" id="675120"/>
    <lineage>
        <taxon>Eukaryota</taxon>
        <taxon>Fungi</taxon>
        <taxon>Dikarya</taxon>
        <taxon>Ascomycota</taxon>
        <taxon>Pezizomycotina</taxon>
        <taxon>Dothideomycetes</taxon>
        <taxon>Dothideomycetidae</taxon>
        <taxon>Mycosphaerellales</taxon>
        <taxon>Mycosphaerellaceae</taxon>
        <taxon>Dothistroma</taxon>
    </lineage>
</organism>
<dbReference type="OMA" id="SWGALTR"/>
<feature type="chain" id="PRO_5004108800" description="Yeast cell wall synthesis Kre9/Knh1-like N-terminal domain-containing protein" evidence="2">
    <location>
        <begin position="20"/>
        <end position="146"/>
    </location>
</feature>
<evidence type="ECO:0000313" key="4">
    <source>
        <dbReference type="EMBL" id="EME41469.1"/>
    </source>
</evidence>
<feature type="domain" description="Yeast cell wall synthesis Kre9/Knh1-like N-terminal" evidence="3">
    <location>
        <begin position="35"/>
        <end position="131"/>
    </location>
</feature>